<evidence type="ECO:0000313" key="2">
    <source>
        <dbReference type="EMBL" id="RDC59403.1"/>
    </source>
</evidence>
<reference evidence="2 3" key="1">
    <citation type="submission" date="2018-04" db="EMBL/GenBank/DDBJ databases">
        <title>Altererythrobacter sp. HME9302 genome sequencing and assembly.</title>
        <authorList>
            <person name="Kang H."/>
            <person name="Kim H."/>
            <person name="Joh K."/>
        </authorList>
    </citation>
    <scope>NUCLEOTIDE SEQUENCE [LARGE SCALE GENOMIC DNA]</scope>
    <source>
        <strain evidence="2 3">HME9302</strain>
    </source>
</reference>
<feature type="region of interest" description="Disordered" evidence="1">
    <location>
        <begin position="1"/>
        <end position="24"/>
    </location>
</feature>
<gene>
    <name evidence="2" type="ORF">HME9302_00591</name>
</gene>
<accession>A0A369Q3D6</accession>
<name>A0A369Q3D6_9SPHN</name>
<sequence length="137" mass="15533">MPRKGNTSGLRTDQAAPRSRLGTTKDDVGVSLSFAHYRSETECLSSWGPSDLKSLVGAIEKMRDMTVTQFRNSSLCSPHRKGSKIPKRFSRPVSVAKDFRMHEVRVDKSNAARIHGVIENSIFYLIWLDRKHEVFPE</sequence>
<dbReference type="NCBIfam" id="NF046006">
    <property type="entry name" value="MAG6450_fam"/>
    <property type="match status" value="1"/>
</dbReference>
<evidence type="ECO:0000313" key="3">
    <source>
        <dbReference type="Proteomes" id="UP000253727"/>
    </source>
</evidence>
<organism evidence="2 3">
    <name type="scientific">Alteripontixanthobacter maritimus</name>
    <dbReference type="NCBI Taxonomy" id="2161824"/>
    <lineage>
        <taxon>Bacteria</taxon>
        <taxon>Pseudomonadati</taxon>
        <taxon>Pseudomonadota</taxon>
        <taxon>Alphaproteobacteria</taxon>
        <taxon>Sphingomonadales</taxon>
        <taxon>Erythrobacteraceae</taxon>
        <taxon>Alteripontixanthobacter</taxon>
    </lineage>
</organism>
<evidence type="ECO:0000256" key="1">
    <source>
        <dbReference type="SAM" id="MobiDB-lite"/>
    </source>
</evidence>
<comment type="caution">
    <text evidence="2">The sequence shown here is derived from an EMBL/GenBank/DDBJ whole genome shotgun (WGS) entry which is preliminary data.</text>
</comment>
<dbReference type="EMBL" id="QBKA01000002">
    <property type="protein sequence ID" value="RDC59403.1"/>
    <property type="molecule type" value="Genomic_DNA"/>
</dbReference>
<dbReference type="RefSeq" id="WP_115365768.1">
    <property type="nucleotide sequence ID" value="NZ_QBKA01000002.1"/>
</dbReference>
<dbReference type="AlphaFoldDB" id="A0A369Q3D6"/>
<protein>
    <submittedName>
        <fullName evidence="2">Uncharacterized protein</fullName>
    </submittedName>
</protein>
<proteinExistence type="predicted"/>
<dbReference type="Proteomes" id="UP000253727">
    <property type="component" value="Unassembled WGS sequence"/>
</dbReference>
<feature type="compositionally biased region" description="Polar residues" evidence="1">
    <location>
        <begin position="1"/>
        <end position="11"/>
    </location>
</feature>
<keyword evidence="3" id="KW-1185">Reference proteome</keyword>